<dbReference type="InterPro" id="IPR036866">
    <property type="entry name" value="RibonucZ/Hydroxyglut_hydro"/>
</dbReference>
<dbReference type="RefSeq" id="WP_249285230.1">
    <property type="nucleotide sequence ID" value="NZ_JACRSO010000003.1"/>
</dbReference>
<dbReference type="PANTHER" id="PTHR47619">
    <property type="entry name" value="METALLO-HYDROLASE YYCJ-RELATED"/>
    <property type="match status" value="1"/>
</dbReference>
<name>A0A926D0Z5_9FIRM</name>
<dbReference type="SUPFAM" id="SSF56281">
    <property type="entry name" value="Metallo-hydrolase/oxidoreductase"/>
    <property type="match status" value="1"/>
</dbReference>
<dbReference type="AlphaFoldDB" id="A0A926D0Z5"/>
<keyword evidence="3" id="KW-1185">Reference proteome</keyword>
<organism evidence="2 3">
    <name type="scientific">Luoshenia tenuis</name>
    <dbReference type="NCBI Taxonomy" id="2763654"/>
    <lineage>
        <taxon>Bacteria</taxon>
        <taxon>Bacillati</taxon>
        <taxon>Bacillota</taxon>
        <taxon>Clostridia</taxon>
        <taxon>Christensenellales</taxon>
        <taxon>Christensenellaceae</taxon>
        <taxon>Luoshenia</taxon>
    </lineage>
</organism>
<dbReference type="InterPro" id="IPR052533">
    <property type="entry name" value="WalJ/YycJ-like"/>
</dbReference>
<dbReference type="Proteomes" id="UP000654279">
    <property type="component" value="Unassembled WGS sequence"/>
</dbReference>
<dbReference type="EMBL" id="JACRSO010000003">
    <property type="protein sequence ID" value="MBC8529377.1"/>
    <property type="molecule type" value="Genomic_DNA"/>
</dbReference>
<reference evidence="2" key="1">
    <citation type="submission" date="2020-08" db="EMBL/GenBank/DDBJ databases">
        <title>Genome public.</title>
        <authorList>
            <person name="Liu C."/>
            <person name="Sun Q."/>
        </authorList>
    </citation>
    <scope>NUCLEOTIDE SEQUENCE</scope>
    <source>
        <strain evidence="2">NSJ-44</strain>
    </source>
</reference>
<dbReference type="Gene3D" id="3.60.15.10">
    <property type="entry name" value="Ribonuclease Z/Hydroxyacylglutathione hydrolase-like"/>
    <property type="match status" value="1"/>
</dbReference>
<evidence type="ECO:0000259" key="1">
    <source>
        <dbReference type="SMART" id="SM00849"/>
    </source>
</evidence>
<protein>
    <submittedName>
        <fullName evidence="2">MBL fold metallo-hydrolase</fullName>
    </submittedName>
</protein>
<dbReference type="InterPro" id="IPR001279">
    <property type="entry name" value="Metallo-B-lactamas"/>
</dbReference>
<accession>A0A926D0Z5</accession>
<feature type="domain" description="Metallo-beta-lactamase" evidence="1">
    <location>
        <begin position="11"/>
        <end position="191"/>
    </location>
</feature>
<dbReference type="Pfam" id="PF12706">
    <property type="entry name" value="Lactamase_B_2"/>
    <property type="match status" value="1"/>
</dbReference>
<evidence type="ECO:0000313" key="3">
    <source>
        <dbReference type="Proteomes" id="UP000654279"/>
    </source>
</evidence>
<gene>
    <name evidence="2" type="ORF">H8699_08050</name>
</gene>
<dbReference type="SMART" id="SM00849">
    <property type="entry name" value="Lactamase_B"/>
    <property type="match status" value="1"/>
</dbReference>
<sequence length="263" mass="28509">MELCTLFSGSSGNACLIRCGDTQLLVDAGVSAKRLVGALRNLDVDPGELSGILVTHEHIDHIRGIDVLSKSYNLPVYANEGTWAAMEPKVERVALRNRRAFQRAQDFYIRDINVQPFSIPHDAADPVGYVLTSGKCRFAMATDMGYAHPDVLETLKGCQGIVLESNHDEEMLRRGKYPARLKQRILGRKGHLSNATSGELALKLAQSGTRALLLAHLSRENNLPELAFSTVSGCLSAGQVEPGKDIYLQLAPADGASALIKMG</sequence>
<proteinExistence type="predicted"/>
<comment type="caution">
    <text evidence="2">The sequence shown here is derived from an EMBL/GenBank/DDBJ whole genome shotgun (WGS) entry which is preliminary data.</text>
</comment>
<dbReference type="PANTHER" id="PTHR47619:SF1">
    <property type="entry name" value="EXODEOXYRIBONUCLEASE WALJ"/>
    <property type="match status" value="1"/>
</dbReference>
<evidence type="ECO:0000313" key="2">
    <source>
        <dbReference type="EMBL" id="MBC8529377.1"/>
    </source>
</evidence>